<evidence type="ECO:0000256" key="5">
    <source>
        <dbReference type="PROSITE-ProRule" id="PRU00723"/>
    </source>
</evidence>
<evidence type="ECO:0000256" key="2">
    <source>
        <dbReference type="ARBA" id="ARBA00022771"/>
    </source>
</evidence>
<name>A0ABY8UPY4_TETOB</name>
<dbReference type="EMBL" id="CP126222">
    <property type="protein sequence ID" value="WIA23014.1"/>
    <property type="molecule type" value="Genomic_DNA"/>
</dbReference>
<feature type="domain" description="C3H1-type" evidence="6">
    <location>
        <begin position="86"/>
        <end position="114"/>
    </location>
</feature>
<gene>
    <name evidence="7" type="ORF">OEZ85_001365</name>
</gene>
<evidence type="ECO:0000259" key="6">
    <source>
        <dbReference type="PROSITE" id="PS50103"/>
    </source>
</evidence>
<dbReference type="InterPro" id="IPR045234">
    <property type="entry name" value="Unkempt-like"/>
</dbReference>
<keyword evidence="1 5" id="KW-0479">Metal-binding</keyword>
<keyword evidence="3 5" id="KW-0862">Zinc</keyword>
<keyword evidence="8" id="KW-1185">Reference proteome</keyword>
<dbReference type="InterPro" id="IPR036855">
    <property type="entry name" value="Znf_CCCH_sf"/>
</dbReference>
<evidence type="ECO:0000256" key="1">
    <source>
        <dbReference type="ARBA" id="ARBA00022723"/>
    </source>
</evidence>
<sequence length="284" mass="31285">MCALAEPCSAADGQPSTCNADESQITDNDEINWDNPEYRTAEFRMYCFKVLPCTKPHHQGQAHHWTNCPYAHAGEHARRRDPRKHEYAAVVCPDLLQAGNCPRGESCHSAHSVFEFWLHPQRYRTQICREGPGCRRLVCFFAHSEDELREVQLPPVEGDPFAAAKAANAESMAVGAGACSSAHQGAVAAGGFSASPHAQQLMLQQLQQQQVAMQQQQQQQQQQMLQSEQLMILLDDQAAGAPAAPMLVTQGSSGLLQQQYVLHGTPQASAESMMPHHVSTTNWM</sequence>
<dbReference type="PANTHER" id="PTHR14493:SF50">
    <property type="entry name" value="RING FINGER PROTEIN UNKEMPT"/>
    <property type="match status" value="1"/>
</dbReference>
<keyword evidence="2 5" id="KW-0863">Zinc-finger</keyword>
<proteinExistence type="predicted"/>
<dbReference type="PROSITE" id="PS50103">
    <property type="entry name" value="ZF_C3H1"/>
    <property type="match status" value="1"/>
</dbReference>
<dbReference type="Pfam" id="PF00642">
    <property type="entry name" value="zf-CCCH"/>
    <property type="match status" value="1"/>
</dbReference>
<evidence type="ECO:0000313" key="7">
    <source>
        <dbReference type="EMBL" id="WIA23014.1"/>
    </source>
</evidence>
<accession>A0ABY8UPY4</accession>
<reference evidence="7 8" key="1">
    <citation type="submission" date="2023-05" db="EMBL/GenBank/DDBJ databases">
        <title>A 100% complete, gapless, phased diploid assembly of the Scenedesmus obliquus UTEX 3031 genome.</title>
        <authorList>
            <person name="Biondi T.C."/>
            <person name="Hanschen E.R."/>
            <person name="Kwon T."/>
            <person name="Eng W."/>
            <person name="Kruse C.P.S."/>
            <person name="Koehler S.I."/>
            <person name="Kunde Y."/>
            <person name="Gleasner C.D."/>
            <person name="You Mak K.T."/>
            <person name="Polle J."/>
            <person name="Hovde B.T."/>
            <person name="Starkenburg S.R."/>
        </authorList>
    </citation>
    <scope>NUCLEOTIDE SEQUENCE [LARGE SCALE GENOMIC DNA]</scope>
    <source>
        <strain evidence="7 8">DOE0152z</strain>
    </source>
</reference>
<feature type="zinc finger region" description="C3H1-type" evidence="5">
    <location>
        <begin position="86"/>
        <end position="114"/>
    </location>
</feature>
<dbReference type="InterPro" id="IPR057444">
    <property type="entry name" value="Znf-CCCH_AtC3H23-like"/>
</dbReference>
<dbReference type="Proteomes" id="UP001244341">
    <property type="component" value="Chromosome 15b"/>
</dbReference>
<dbReference type="Pfam" id="PF25512">
    <property type="entry name" value="zf-CCCH_AtC3H23"/>
    <property type="match status" value="1"/>
</dbReference>
<keyword evidence="4" id="KW-0238">DNA-binding</keyword>
<dbReference type="Gene3D" id="4.10.1000.10">
    <property type="entry name" value="Zinc finger, CCCH-type"/>
    <property type="match status" value="1"/>
</dbReference>
<dbReference type="SUPFAM" id="SSF90229">
    <property type="entry name" value="CCCH zinc finger"/>
    <property type="match status" value="1"/>
</dbReference>
<dbReference type="SMART" id="SM00356">
    <property type="entry name" value="ZnF_C3H1"/>
    <property type="match status" value="2"/>
</dbReference>
<dbReference type="InterPro" id="IPR000571">
    <property type="entry name" value="Znf_CCCH"/>
</dbReference>
<dbReference type="PANTHER" id="PTHR14493">
    <property type="entry name" value="UNKEMPT FAMILY MEMBER"/>
    <property type="match status" value="1"/>
</dbReference>
<protein>
    <recommendedName>
        <fullName evidence="6">C3H1-type domain-containing protein</fullName>
    </recommendedName>
</protein>
<organism evidence="7 8">
    <name type="scientific">Tetradesmus obliquus</name>
    <name type="common">Green alga</name>
    <name type="synonym">Acutodesmus obliquus</name>
    <dbReference type="NCBI Taxonomy" id="3088"/>
    <lineage>
        <taxon>Eukaryota</taxon>
        <taxon>Viridiplantae</taxon>
        <taxon>Chlorophyta</taxon>
        <taxon>core chlorophytes</taxon>
        <taxon>Chlorophyceae</taxon>
        <taxon>CS clade</taxon>
        <taxon>Sphaeropleales</taxon>
        <taxon>Scenedesmaceae</taxon>
        <taxon>Tetradesmus</taxon>
    </lineage>
</organism>
<evidence type="ECO:0000256" key="3">
    <source>
        <dbReference type="ARBA" id="ARBA00022833"/>
    </source>
</evidence>
<evidence type="ECO:0000256" key="4">
    <source>
        <dbReference type="ARBA" id="ARBA00023125"/>
    </source>
</evidence>
<evidence type="ECO:0000313" key="8">
    <source>
        <dbReference type="Proteomes" id="UP001244341"/>
    </source>
</evidence>